<dbReference type="PANTHER" id="PTHR11808">
    <property type="entry name" value="TRANS-SULFURATION ENZYME FAMILY MEMBER"/>
    <property type="match status" value="1"/>
</dbReference>
<dbReference type="InterPro" id="IPR015424">
    <property type="entry name" value="PyrdxlP-dep_Trfase"/>
</dbReference>
<dbReference type="SUPFAM" id="SSF53383">
    <property type="entry name" value="PLP-dependent transferases"/>
    <property type="match status" value="1"/>
</dbReference>
<keyword evidence="2 3" id="KW-0663">Pyridoxal phosphate</keyword>
<dbReference type="Gene3D" id="3.40.640.10">
    <property type="entry name" value="Type I PLP-dependent aspartate aminotransferase-like (Major domain)"/>
    <property type="match status" value="1"/>
</dbReference>
<protein>
    <submittedName>
        <fullName evidence="4">Aminotransferase class I/II-fold pyridoxal phosphate-dependent enzyme</fullName>
    </submittedName>
</protein>
<dbReference type="NCBIfam" id="NF004627">
    <property type="entry name" value="PRK05968.1"/>
    <property type="match status" value="1"/>
</dbReference>
<comment type="caution">
    <text evidence="4">The sequence shown here is derived from an EMBL/GenBank/DDBJ whole genome shotgun (WGS) entry which is preliminary data.</text>
</comment>
<dbReference type="Proteomes" id="UP001375743">
    <property type="component" value="Unassembled WGS sequence"/>
</dbReference>
<sequence>MRPDDIDIFDPGTILAHDEDLPGDAVVPPIFQTSLFTFPSYAAAVAAFRGEAKRSVYSRVGNPTSAAFEAKLAALEGAEAARGFASGMAAISAAVLSQVAAGDRILCVRHVYPDAYRFFETTLRRFGVRTDYVDGRDLAAIERALPGVRLLYLESPTSWMFEVQDLAAIARLARAHGVVTVIDNSWASPIFQRPLRHGIDLVVHSASKYLSGHSDTVAGVVAGRRELIGRINAEVLPFLGAKLAPFEAWLLLRGLRTLEIRMKAAQARGLAVARWLEQRPEVLRVHHPALAGAVDGVQLTGASSLFSFELVQGLSVQRFVDALRLFKLGVSWGGHESLVFPAEITHQQAGGPNSARDFGVSPRTIRLHVGLESTKDLLADLEAALAAATDGR</sequence>
<dbReference type="EMBL" id="JBBLZC010000019">
    <property type="protein sequence ID" value="MEK0084918.1"/>
    <property type="molecule type" value="Genomic_DNA"/>
</dbReference>
<proteinExistence type="inferred from homology"/>
<comment type="cofactor">
    <cofactor evidence="1 3">
        <name>pyridoxal 5'-phosphate</name>
        <dbReference type="ChEBI" id="CHEBI:597326"/>
    </cofactor>
</comment>
<keyword evidence="4" id="KW-0032">Aminotransferase</keyword>
<evidence type="ECO:0000313" key="5">
    <source>
        <dbReference type="Proteomes" id="UP001375743"/>
    </source>
</evidence>
<keyword evidence="5" id="KW-1185">Reference proteome</keyword>
<dbReference type="InterPro" id="IPR015422">
    <property type="entry name" value="PyrdxlP-dep_Trfase_small"/>
</dbReference>
<dbReference type="PANTHER" id="PTHR11808:SF80">
    <property type="entry name" value="CYSTATHIONINE GAMMA-LYASE"/>
    <property type="match status" value="1"/>
</dbReference>
<accession>A0ABU8XWW1</accession>
<dbReference type="PIRSF" id="PIRSF001434">
    <property type="entry name" value="CGS"/>
    <property type="match status" value="1"/>
</dbReference>
<name>A0ABU8XWW1_9PROT</name>
<dbReference type="InterPro" id="IPR000277">
    <property type="entry name" value="Cys/Met-Metab_PyrdxlP-dep_enz"/>
</dbReference>
<evidence type="ECO:0000313" key="4">
    <source>
        <dbReference type="EMBL" id="MEK0084918.1"/>
    </source>
</evidence>
<evidence type="ECO:0000256" key="3">
    <source>
        <dbReference type="RuleBase" id="RU362118"/>
    </source>
</evidence>
<evidence type="ECO:0000256" key="2">
    <source>
        <dbReference type="ARBA" id="ARBA00022898"/>
    </source>
</evidence>
<dbReference type="Pfam" id="PF01053">
    <property type="entry name" value="Cys_Met_Meta_PP"/>
    <property type="match status" value="1"/>
</dbReference>
<evidence type="ECO:0000256" key="1">
    <source>
        <dbReference type="ARBA" id="ARBA00001933"/>
    </source>
</evidence>
<keyword evidence="4" id="KW-0808">Transferase</keyword>
<reference evidence="4 5" key="1">
    <citation type="submission" date="2024-01" db="EMBL/GenBank/DDBJ databases">
        <title>Multi-omics insights into the function and evolution of sodium benzoate biodegradation pathways in Benzoatithermus flavus gen. nov., sp. nov. from hot spring.</title>
        <authorList>
            <person name="Hu C.-J."/>
            <person name="Li W.-J."/>
        </authorList>
    </citation>
    <scope>NUCLEOTIDE SEQUENCE [LARGE SCALE GENOMIC DNA]</scope>
    <source>
        <strain evidence="4 5">SYSU G07066</strain>
    </source>
</reference>
<organism evidence="4 5">
    <name type="scientific">Benzoatithermus flavus</name>
    <dbReference type="NCBI Taxonomy" id="3108223"/>
    <lineage>
        <taxon>Bacteria</taxon>
        <taxon>Pseudomonadati</taxon>
        <taxon>Pseudomonadota</taxon>
        <taxon>Alphaproteobacteria</taxon>
        <taxon>Geminicoccales</taxon>
        <taxon>Geminicoccaceae</taxon>
        <taxon>Benzoatithermus</taxon>
    </lineage>
</organism>
<dbReference type="Gene3D" id="3.90.1150.10">
    <property type="entry name" value="Aspartate Aminotransferase, domain 1"/>
    <property type="match status" value="1"/>
</dbReference>
<gene>
    <name evidence="4" type="ORF">U1T56_17330</name>
</gene>
<dbReference type="RefSeq" id="WP_418160763.1">
    <property type="nucleotide sequence ID" value="NZ_JBBLZC010000019.1"/>
</dbReference>
<dbReference type="GO" id="GO:0008483">
    <property type="term" value="F:transaminase activity"/>
    <property type="evidence" value="ECO:0007669"/>
    <property type="project" value="UniProtKB-KW"/>
</dbReference>
<dbReference type="InterPro" id="IPR015421">
    <property type="entry name" value="PyrdxlP-dep_Trfase_major"/>
</dbReference>
<comment type="similarity">
    <text evidence="3">Belongs to the trans-sulfuration enzymes family.</text>
</comment>